<dbReference type="Proteomes" id="UP000885779">
    <property type="component" value="Unassembled WGS sequence"/>
</dbReference>
<feature type="domain" description="Thioredoxin" evidence="1">
    <location>
        <begin position="257"/>
        <end position="397"/>
    </location>
</feature>
<proteinExistence type="predicted"/>
<dbReference type="InterPro" id="IPR013783">
    <property type="entry name" value="Ig-like_fold"/>
</dbReference>
<dbReference type="SUPFAM" id="SSF52833">
    <property type="entry name" value="Thioredoxin-like"/>
    <property type="match status" value="1"/>
</dbReference>
<accession>A0A7V4U047</accession>
<reference evidence="2" key="1">
    <citation type="journal article" date="2020" name="mSystems">
        <title>Genome- and Community-Level Interaction Insights into Carbon Utilization and Element Cycling Functions of Hydrothermarchaeota in Hydrothermal Sediment.</title>
        <authorList>
            <person name="Zhou Z."/>
            <person name="Liu Y."/>
            <person name="Xu W."/>
            <person name="Pan J."/>
            <person name="Luo Z.H."/>
            <person name="Li M."/>
        </authorList>
    </citation>
    <scope>NUCLEOTIDE SEQUENCE [LARGE SCALE GENOMIC DNA]</scope>
    <source>
        <strain evidence="2">HyVt-577</strain>
    </source>
</reference>
<dbReference type="InterPro" id="IPR026444">
    <property type="entry name" value="Secre_tail"/>
</dbReference>
<evidence type="ECO:0000259" key="1">
    <source>
        <dbReference type="PROSITE" id="PS51352"/>
    </source>
</evidence>
<dbReference type="Gene3D" id="2.60.40.10">
    <property type="entry name" value="Immunoglobulins"/>
    <property type="match status" value="2"/>
</dbReference>
<dbReference type="InterPro" id="IPR011628">
    <property type="entry name" value="Cleaved_adhesin"/>
</dbReference>
<dbReference type="Pfam" id="PF18962">
    <property type="entry name" value="Por_Secre_tail"/>
    <property type="match status" value="1"/>
</dbReference>
<dbReference type="InterPro" id="IPR036249">
    <property type="entry name" value="Thioredoxin-like_sf"/>
</dbReference>
<dbReference type="EMBL" id="DRQG01000072">
    <property type="protein sequence ID" value="HGY55585.1"/>
    <property type="molecule type" value="Genomic_DNA"/>
</dbReference>
<dbReference type="InterPro" id="IPR013766">
    <property type="entry name" value="Thioredoxin_domain"/>
</dbReference>
<comment type="caution">
    <text evidence="2">The sequence shown here is derived from an EMBL/GenBank/DDBJ whole genome shotgun (WGS) entry which is preliminary data.</text>
</comment>
<dbReference type="Pfam" id="PF07675">
    <property type="entry name" value="Cleaved_Adhesin"/>
    <property type="match status" value="1"/>
</dbReference>
<sequence>MKFFTAILTMTLSLVIILTAGVNEQIQLSESFENGVPPSGWKTINNGFILDNWEASGWKAHSGQKSAFAEAYYATLDHWLVTPAIDLSSFSHAYLYFYEDEDNWSNGGSHHYIKVSTTSQTNTSSFTTVLDMTPSNHTIDGIHGNVVQVDLSAYVGNSTVYVAFHIQGDDNWYIDDVSVTGSQAHDVRAISVDMNSHYTANSSVTPGGVVSNVGDNAESFDVDFGYYNWDGSLTVLDTKTVSNLAAGASASITFNAFTIGDYERKFFIQTKLAGDNDPSNDIASKFVNTFSDNKSMVVVEEGTGTWCQYCPGAARALDSLYKAHHGSVAVIANHNGDDFTTTESDYRNDYYGINGFPTSVFGGTHRKVGGAGCDSDWSGLYNSYESLYNTVLGENTGLEIVNLSYVENGATITATTRTRYLTSSYNTAYRMFFVLIESHIAYSWQNCMDSLQHVMRKMYPDSLGQIFYDGSTAPTAGMEVEHQVDFTIPSGVVQDNCHLIAFVQEPTTKEIFTAAIVPLDGSVSALPGDHTAGTPTQFELLQNFPNPFNPVTTIRFNVPKKSGVTLTVYDAAGKKVRTLVNRFLNAGQHAVRFDGSDLASGVYFYRLSANNFSQTNKMLLIK</sequence>
<dbReference type="AlphaFoldDB" id="A0A7V4U047"/>
<dbReference type="Gene3D" id="2.60.40.4070">
    <property type="match status" value="1"/>
</dbReference>
<protein>
    <submittedName>
        <fullName evidence="2">T9SS type A sorting domain-containing protein</fullName>
    </submittedName>
</protein>
<organism evidence="2">
    <name type="scientific">Caldithrix abyssi</name>
    <dbReference type="NCBI Taxonomy" id="187145"/>
    <lineage>
        <taxon>Bacteria</taxon>
        <taxon>Pseudomonadati</taxon>
        <taxon>Calditrichota</taxon>
        <taxon>Calditrichia</taxon>
        <taxon>Calditrichales</taxon>
        <taxon>Calditrichaceae</taxon>
        <taxon>Caldithrix</taxon>
    </lineage>
</organism>
<dbReference type="Gene3D" id="2.60.120.260">
    <property type="entry name" value="Galactose-binding domain-like"/>
    <property type="match status" value="1"/>
</dbReference>
<name>A0A7V4U047_CALAY</name>
<dbReference type="NCBIfam" id="TIGR04183">
    <property type="entry name" value="Por_Secre_tail"/>
    <property type="match status" value="1"/>
</dbReference>
<dbReference type="Gene3D" id="3.40.30.10">
    <property type="entry name" value="Glutaredoxin"/>
    <property type="match status" value="1"/>
</dbReference>
<gene>
    <name evidence="2" type="ORF">ENK44_07795</name>
</gene>
<dbReference type="PROSITE" id="PS51352">
    <property type="entry name" value="THIOREDOXIN_2"/>
    <property type="match status" value="1"/>
</dbReference>
<evidence type="ECO:0000313" key="2">
    <source>
        <dbReference type="EMBL" id="HGY55585.1"/>
    </source>
</evidence>
<dbReference type="NCBIfam" id="NF038128">
    <property type="entry name" value="choice_anch_J"/>
    <property type="match status" value="1"/>
</dbReference>